<keyword evidence="4 6" id="KW-1133">Transmembrane helix</keyword>
<gene>
    <name evidence="8" type="ORF">LCGC14_1379920</name>
</gene>
<dbReference type="InterPro" id="IPR020846">
    <property type="entry name" value="MFS_dom"/>
</dbReference>
<keyword evidence="3 6" id="KW-0812">Transmembrane</keyword>
<dbReference type="AlphaFoldDB" id="A0A0F9N4N3"/>
<dbReference type="CDD" id="cd06173">
    <property type="entry name" value="MFS_MefA_like"/>
    <property type="match status" value="1"/>
</dbReference>
<feature type="transmembrane region" description="Helical" evidence="6">
    <location>
        <begin position="361"/>
        <end position="381"/>
    </location>
</feature>
<evidence type="ECO:0000256" key="1">
    <source>
        <dbReference type="ARBA" id="ARBA00004651"/>
    </source>
</evidence>
<dbReference type="PANTHER" id="PTHR23513:SF6">
    <property type="entry name" value="MAJOR FACILITATOR SUPERFAMILY ASSOCIATED DOMAIN-CONTAINING PROTEIN"/>
    <property type="match status" value="1"/>
</dbReference>
<keyword evidence="2" id="KW-1003">Cell membrane</keyword>
<evidence type="ECO:0000313" key="8">
    <source>
        <dbReference type="EMBL" id="KKM76462.1"/>
    </source>
</evidence>
<keyword evidence="5 6" id="KW-0472">Membrane</keyword>
<evidence type="ECO:0000259" key="7">
    <source>
        <dbReference type="PROSITE" id="PS50850"/>
    </source>
</evidence>
<feature type="transmembrane region" description="Helical" evidence="6">
    <location>
        <begin position="20"/>
        <end position="45"/>
    </location>
</feature>
<feature type="transmembrane region" description="Helical" evidence="6">
    <location>
        <begin position="111"/>
        <end position="138"/>
    </location>
</feature>
<dbReference type="Pfam" id="PF07690">
    <property type="entry name" value="MFS_1"/>
    <property type="match status" value="1"/>
</dbReference>
<dbReference type="InterPro" id="IPR036259">
    <property type="entry name" value="MFS_trans_sf"/>
</dbReference>
<feature type="transmembrane region" description="Helical" evidence="6">
    <location>
        <begin position="177"/>
        <end position="196"/>
    </location>
</feature>
<accession>A0A0F9N4N3</accession>
<evidence type="ECO:0000256" key="5">
    <source>
        <dbReference type="ARBA" id="ARBA00023136"/>
    </source>
</evidence>
<feature type="transmembrane region" description="Helical" evidence="6">
    <location>
        <begin position="266"/>
        <end position="286"/>
    </location>
</feature>
<feature type="transmembrane region" description="Helical" evidence="6">
    <location>
        <begin position="293"/>
        <end position="313"/>
    </location>
</feature>
<evidence type="ECO:0000256" key="4">
    <source>
        <dbReference type="ARBA" id="ARBA00022989"/>
    </source>
</evidence>
<feature type="transmembrane region" description="Helical" evidence="6">
    <location>
        <begin position="51"/>
        <end position="72"/>
    </location>
</feature>
<dbReference type="EMBL" id="LAZR01008806">
    <property type="protein sequence ID" value="KKM76462.1"/>
    <property type="molecule type" value="Genomic_DNA"/>
</dbReference>
<organism evidence="8">
    <name type="scientific">marine sediment metagenome</name>
    <dbReference type="NCBI Taxonomy" id="412755"/>
    <lineage>
        <taxon>unclassified sequences</taxon>
        <taxon>metagenomes</taxon>
        <taxon>ecological metagenomes</taxon>
    </lineage>
</organism>
<dbReference type="SUPFAM" id="SSF103473">
    <property type="entry name" value="MFS general substrate transporter"/>
    <property type="match status" value="1"/>
</dbReference>
<dbReference type="Gene3D" id="1.20.1250.20">
    <property type="entry name" value="MFS general substrate transporter like domains"/>
    <property type="match status" value="1"/>
</dbReference>
<comment type="subcellular location">
    <subcellularLocation>
        <location evidence="1">Cell membrane</location>
        <topology evidence="1">Multi-pass membrane protein</topology>
    </subcellularLocation>
</comment>
<dbReference type="PROSITE" id="PS50850">
    <property type="entry name" value="MFS"/>
    <property type="match status" value="1"/>
</dbReference>
<sequence length="431" mass="48446">MESDIKLTSTATEDTFRSYLFFWSGQLFSLLGSSITQFALVWWITITTDSAVMLSIASFLYMLPMTIAFPIAGVLVDRYSRKKIIVIADSLQAFVTISIIILFNLGMEDPLLIILMNSLLGLFQGFHIPTVIAIVPTMVPEKKLSRVNGINYLFTGFIHILGPVIGAALLSLFPIKIILWLDPITFIIAFIPLILIKIPKVRTKKPSIKKSSFKKDFKEGFKTLKLIPVVSMMLLLSMFINFLLKPLNTLMPYFVSNTHSGTASDLALISIFFPIGTFIGALITSIKKNWKHIIFIYFGGELLLMVPMIIFALAPHGSFLLMGITYSGYGLLIPILNTIYITLMQKEVPADKMGRVTSIDWTISFAISPIATLFAGFLSDIVGIRNLFFYCAIIGIIITVIIWRFTSVRYNSKRERKYLKKIDENGNLDIK</sequence>
<name>A0A0F9N4N3_9ZZZZ</name>
<dbReference type="PANTHER" id="PTHR23513">
    <property type="entry name" value="INTEGRAL MEMBRANE EFFLUX PROTEIN-RELATED"/>
    <property type="match status" value="1"/>
</dbReference>
<dbReference type="InterPro" id="IPR011701">
    <property type="entry name" value="MFS"/>
</dbReference>
<proteinExistence type="predicted"/>
<evidence type="ECO:0000256" key="2">
    <source>
        <dbReference type="ARBA" id="ARBA00022475"/>
    </source>
</evidence>
<feature type="domain" description="Major facilitator superfamily (MFS) profile" evidence="7">
    <location>
        <begin position="18"/>
        <end position="410"/>
    </location>
</feature>
<feature type="transmembrane region" description="Helical" evidence="6">
    <location>
        <begin position="150"/>
        <end position="171"/>
    </location>
</feature>
<dbReference type="GO" id="GO:0022857">
    <property type="term" value="F:transmembrane transporter activity"/>
    <property type="evidence" value="ECO:0007669"/>
    <property type="project" value="InterPro"/>
</dbReference>
<reference evidence="8" key="1">
    <citation type="journal article" date="2015" name="Nature">
        <title>Complex archaea that bridge the gap between prokaryotes and eukaryotes.</title>
        <authorList>
            <person name="Spang A."/>
            <person name="Saw J.H."/>
            <person name="Jorgensen S.L."/>
            <person name="Zaremba-Niedzwiedzka K."/>
            <person name="Martijn J."/>
            <person name="Lind A.E."/>
            <person name="van Eijk R."/>
            <person name="Schleper C."/>
            <person name="Guy L."/>
            <person name="Ettema T.J."/>
        </authorList>
    </citation>
    <scope>NUCLEOTIDE SEQUENCE</scope>
</reference>
<feature type="transmembrane region" description="Helical" evidence="6">
    <location>
        <begin position="319"/>
        <end position="340"/>
    </location>
</feature>
<comment type="caution">
    <text evidence="8">The sequence shown here is derived from an EMBL/GenBank/DDBJ whole genome shotgun (WGS) entry which is preliminary data.</text>
</comment>
<feature type="transmembrane region" description="Helical" evidence="6">
    <location>
        <begin position="224"/>
        <end position="244"/>
    </location>
</feature>
<dbReference type="GO" id="GO:0005886">
    <property type="term" value="C:plasma membrane"/>
    <property type="evidence" value="ECO:0007669"/>
    <property type="project" value="UniProtKB-SubCell"/>
</dbReference>
<evidence type="ECO:0000256" key="6">
    <source>
        <dbReference type="SAM" id="Phobius"/>
    </source>
</evidence>
<feature type="transmembrane region" description="Helical" evidence="6">
    <location>
        <begin position="387"/>
        <end position="406"/>
    </location>
</feature>
<protein>
    <recommendedName>
        <fullName evidence="7">Major facilitator superfamily (MFS) profile domain-containing protein</fullName>
    </recommendedName>
</protein>
<feature type="transmembrane region" description="Helical" evidence="6">
    <location>
        <begin position="84"/>
        <end position="105"/>
    </location>
</feature>
<evidence type="ECO:0000256" key="3">
    <source>
        <dbReference type="ARBA" id="ARBA00022692"/>
    </source>
</evidence>